<dbReference type="Gene3D" id="3.30.200.20">
    <property type="entry name" value="Phosphorylase Kinase, domain 1"/>
    <property type="match status" value="1"/>
</dbReference>
<gene>
    <name evidence="11" type="ORF">HXX76_004683</name>
</gene>
<comment type="caution">
    <text evidence="11">The sequence shown here is derived from an EMBL/GenBank/DDBJ whole genome shotgun (WGS) entry which is preliminary data.</text>
</comment>
<evidence type="ECO:0000259" key="10">
    <source>
        <dbReference type="PROSITE" id="PS50222"/>
    </source>
</evidence>
<evidence type="ECO:0000256" key="5">
    <source>
        <dbReference type="ARBA" id="ARBA00022837"/>
    </source>
</evidence>
<dbReference type="InterPro" id="IPR011009">
    <property type="entry name" value="Kinase-like_dom_sf"/>
</dbReference>
<keyword evidence="12" id="KW-1185">Reference proteome</keyword>
<dbReference type="GO" id="GO:0005524">
    <property type="term" value="F:ATP binding"/>
    <property type="evidence" value="ECO:0007669"/>
    <property type="project" value="UniProtKB-UniRule"/>
</dbReference>
<name>A0A835TFC8_CHLIN</name>
<dbReference type="PROSITE" id="PS00108">
    <property type="entry name" value="PROTEIN_KINASE_ST"/>
    <property type="match status" value="1"/>
</dbReference>
<dbReference type="SUPFAM" id="SSF56112">
    <property type="entry name" value="Protein kinase-like (PK-like)"/>
    <property type="match status" value="1"/>
</dbReference>
<feature type="binding site" evidence="7">
    <location>
        <position position="143"/>
    </location>
    <ligand>
        <name>ATP</name>
        <dbReference type="ChEBI" id="CHEBI:30616"/>
    </ligand>
</feature>
<dbReference type="EMBL" id="JAEHOC010000008">
    <property type="protein sequence ID" value="KAG2439324.1"/>
    <property type="molecule type" value="Genomic_DNA"/>
</dbReference>
<dbReference type="InterPro" id="IPR050205">
    <property type="entry name" value="CDPK_Ser/Thr_kinases"/>
</dbReference>
<feature type="compositionally biased region" description="Low complexity" evidence="8">
    <location>
        <begin position="11"/>
        <end position="21"/>
    </location>
</feature>
<dbReference type="InterPro" id="IPR017441">
    <property type="entry name" value="Protein_kinase_ATP_BS"/>
</dbReference>
<evidence type="ECO:0000256" key="3">
    <source>
        <dbReference type="ARBA" id="ARBA00022741"/>
    </source>
</evidence>
<dbReference type="InterPro" id="IPR008271">
    <property type="entry name" value="Ser/Thr_kinase_AS"/>
</dbReference>
<evidence type="ECO:0000256" key="6">
    <source>
        <dbReference type="ARBA" id="ARBA00022840"/>
    </source>
</evidence>
<dbReference type="GO" id="GO:0004674">
    <property type="term" value="F:protein serine/threonine kinase activity"/>
    <property type="evidence" value="ECO:0007669"/>
    <property type="project" value="UniProtKB-KW"/>
</dbReference>
<dbReference type="Proteomes" id="UP000650467">
    <property type="component" value="Unassembled WGS sequence"/>
</dbReference>
<keyword evidence="2" id="KW-0808">Transferase</keyword>
<dbReference type="PROSITE" id="PS50222">
    <property type="entry name" value="EF_HAND_2"/>
    <property type="match status" value="1"/>
</dbReference>
<proteinExistence type="predicted"/>
<dbReference type="InterPro" id="IPR011992">
    <property type="entry name" value="EF-hand-dom_pair"/>
</dbReference>
<dbReference type="PROSITE" id="PS50011">
    <property type="entry name" value="PROTEIN_KINASE_DOM"/>
    <property type="match status" value="1"/>
</dbReference>
<evidence type="ECO:0000259" key="9">
    <source>
        <dbReference type="PROSITE" id="PS50011"/>
    </source>
</evidence>
<dbReference type="GO" id="GO:0005509">
    <property type="term" value="F:calcium ion binding"/>
    <property type="evidence" value="ECO:0007669"/>
    <property type="project" value="InterPro"/>
</dbReference>
<dbReference type="InterPro" id="IPR002048">
    <property type="entry name" value="EF_hand_dom"/>
</dbReference>
<dbReference type="CDD" id="cd05117">
    <property type="entry name" value="STKc_CAMK"/>
    <property type="match status" value="1"/>
</dbReference>
<feature type="region of interest" description="Disordered" evidence="8">
    <location>
        <begin position="42"/>
        <end position="61"/>
    </location>
</feature>
<evidence type="ECO:0000256" key="1">
    <source>
        <dbReference type="ARBA" id="ARBA00022527"/>
    </source>
</evidence>
<dbReference type="OrthoDB" id="40902at2759"/>
<dbReference type="Pfam" id="PF13833">
    <property type="entry name" value="EF-hand_8"/>
    <property type="match status" value="1"/>
</dbReference>
<accession>A0A835TFC8</accession>
<evidence type="ECO:0000313" key="11">
    <source>
        <dbReference type="EMBL" id="KAG2439324.1"/>
    </source>
</evidence>
<keyword evidence="6 7" id="KW-0067">ATP-binding</keyword>
<dbReference type="PROSITE" id="PS00107">
    <property type="entry name" value="PROTEIN_KINASE_ATP"/>
    <property type="match status" value="1"/>
</dbReference>
<dbReference type="Gene3D" id="1.10.510.10">
    <property type="entry name" value="Transferase(Phosphotransferase) domain 1"/>
    <property type="match status" value="1"/>
</dbReference>
<dbReference type="SMART" id="SM00054">
    <property type="entry name" value="EFh"/>
    <property type="match status" value="2"/>
</dbReference>
<dbReference type="Pfam" id="PF00069">
    <property type="entry name" value="Pkinase"/>
    <property type="match status" value="1"/>
</dbReference>
<keyword evidence="5" id="KW-0106">Calcium</keyword>
<sequence>MAPAPCALGPTSSTHQQSSGSHKSKGKGGLLSKLLGGWRNVSSSGRGTSSLAPRPSSAPQWTGQVAGLNAPGSVACGATATVQGATAPASGNQCTTAPFLGYATDLEKHYELGNELGKGGNGVVRIVKKRSTGEEFACKSIRKVLTDASDKKKQGHLESIRREIQVMTKLSGSLNIVKLEDVFEDEENVYIVMELCGGGELWHRIGDRHYSERTVASFMRAVLRTLAQCHAQHILHRDIKPGNFMLLTSDDRAPLKAIDFGLAAPFDPEQLPRTDLGLEGTPWYMAPETLRGEWLPSSDLWAAGVMAFQMLCGRFPFDDKKNVYAPAITAIWRSVLNDQLDFDKPWWAGISEEAKDFCRLLLNRDPKLRPTAKEALKHPWLRGNSSERSTGKKLGQSVVARIQRFASGSQLKRTVLQSIAAELLSHPELLAAERERCAISDSGRPIVATPDAACLAPLMKQMRLEHGGQLTEAALSDALAAMGFRLAPSEVTRLMEQVDLDGTGVIDKADFAASQMDWRYFQRNHTELWLELAARAFREMDKDGSGVLTVPELLEALRARLPPDEVQTALELALQEAGSNGGSATASAGSSGDALTGGIDFEGFLNLLKVGSVDSLDLYDDRMSVRSMGNSTHGGNGSMDRYNSLLAASIKTSDWSRHGPGGSRHGDVSAHSAASDVSDVSALPDKDNSLRAGAGVMPASPAAAVTAFRFDTGTGVPPAKKSAAAANGIVGNISTAAGGGAGAAANGTSGGMVWRFDVAGPAQPPPAPTSTVWRFDVAGGRDRDKGLDQTGEAAAVAVGAGPLSSGPATPAKDGSGSSRGNVAAAALNTSATGHYLGRQGGYYDRRHHGATLYRNAALNALNASRLHTVAE</sequence>
<feature type="region of interest" description="Disordered" evidence="8">
    <location>
        <begin position="1"/>
        <end position="29"/>
    </location>
</feature>
<keyword evidence="1" id="KW-0723">Serine/threonine-protein kinase</keyword>
<evidence type="ECO:0000256" key="4">
    <source>
        <dbReference type="ARBA" id="ARBA00022777"/>
    </source>
</evidence>
<dbReference type="AlphaFoldDB" id="A0A835TFC8"/>
<protein>
    <submittedName>
        <fullName evidence="11">Uncharacterized protein</fullName>
    </submittedName>
</protein>
<feature type="region of interest" description="Disordered" evidence="8">
    <location>
        <begin position="653"/>
        <end position="682"/>
    </location>
</feature>
<evidence type="ECO:0000256" key="8">
    <source>
        <dbReference type="SAM" id="MobiDB-lite"/>
    </source>
</evidence>
<organism evidence="11 12">
    <name type="scientific">Chlamydomonas incerta</name>
    <dbReference type="NCBI Taxonomy" id="51695"/>
    <lineage>
        <taxon>Eukaryota</taxon>
        <taxon>Viridiplantae</taxon>
        <taxon>Chlorophyta</taxon>
        <taxon>core chlorophytes</taxon>
        <taxon>Chlorophyceae</taxon>
        <taxon>CS clade</taxon>
        <taxon>Chlamydomonadales</taxon>
        <taxon>Chlamydomonadaceae</taxon>
        <taxon>Chlamydomonas</taxon>
    </lineage>
</organism>
<dbReference type="InterPro" id="IPR018247">
    <property type="entry name" value="EF_Hand_1_Ca_BS"/>
</dbReference>
<dbReference type="SUPFAM" id="SSF47473">
    <property type="entry name" value="EF-hand"/>
    <property type="match status" value="1"/>
</dbReference>
<feature type="region of interest" description="Disordered" evidence="8">
    <location>
        <begin position="799"/>
        <end position="820"/>
    </location>
</feature>
<dbReference type="PANTHER" id="PTHR24349">
    <property type="entry name" value="SERINE/THREONINE-PROTEIN KINASE"/>
    <property type="match status" value="1"/>
</dbReference>
<dbReference type="InterPro" id="IPR000719">
    <property type="entry name" value="Prot_kinase_dom"/>
</dbReference>
<keyword evidence="4" id="KW-0418">Kinase</keyword>
<evidence type="ECO:0000256" key="7">
    <source>
        <dbReference type="PROSITE-ProRule" id="PRU10141"/>
    </source>
</evidence>
<feature type="domain" description="EF-hand" evidence="10">
    <location>
        <begin position="528"/>
        <end position="563"/>
    </location>
</feature>
<dbReference type="Gene3D" id="1.10.238.10">
    <property type="entry name" value="EF-hand"/>
    <property type="match status" value="1"/>
</dbReference>
<evidence type="ECO:0000256" key="2">
    <source>
        <dbReference type="ARBA" id="ARBA00022679"/>
    </source>
</evidence>
<feature type="compositionally biased region" description="Low complexity" evidence="8">
    <location>
        <begin position="669"/>
        <end position="682"/>
    </location>
</feature>
<feature type="domain" description="Protein kinase" evidence="9">
    <location>
        <begin position="110"/>
        <end position="381"/>
    </location>
</feature>
<keyword evidence="3 7" id="KW-0547">Nucleotide-binding</keyword>
<reference evidence="11" key="1">
    <citation type="journal article" date="2020" name="bioRxiv">
        <title>Comparative genomics of Chlamydomonas.</title>
        <authorList>
            <person name="Craig R.J."/>
            <person name="Hasan A.R."/>
            <person name="Ness R.W."/>
            <person name="Keightley P.D."/>
        </authorList>
    </citation>
    <scope>NUCLEOTIDE SEQUENCE</scope>
    <source>
        <strain evidence="11">SAG 7.73</strain>
    </source>
</reference>
<evidence type="ECO:0000313" key="12">
    <source>
        <dbReference type="Proteomes" id="UP000650467"/>
    </source>
</evidence>
<dbReference type="PROSITE" id="PS00018">
    <property type="entry name" value="EF_HAND_1"/>
    <property type="match status" value="2"/>
</dbReference>
<dbReference type="SMART" id="SM00220">
    <property type="entry name" value="S_TKc"/>
    <property type="match status" value="1"/>
</dbReference>